<gene>
    <name evidence="1" type="ORF">H5P30_05045</name>
</gene>
<proteinExistence type="predicted"/>
<dbReference type="AlphaFoldDB" id="A0A7X1E358"/>
<evidence type="ECO:0000313" key="1">
    <source>
        <dbReference type="EMBL" id="MBC2601145.1"/>
    </source>
</evidence>
<dbReference type="RefSeq" id="WP_185691870.1">
    <property type="nucleotide sequence ID" value="NZ_JACHVA010000046.1"/>
</dbReference>
<dbReference type="Proteomes" id="UP000525652">
    <property type="component" value="Unassembled WGS sequence"/>
</dbReference>
<accession>A0A7X1E358</accession>
<comment type="caution">
    <text evidence="1">The sequence shown here is derived from an EMBL/GenBank/DDBJ whole genome shotgun (WGS) entry which is preliminary data.</text>
</comment>
<dbReference type="EMBL" id="JACHVA010000046">
    <property type="protein sequence ID" value="MBC2601145.1"/>
    <property type="molecule type" value="Genomic_DNA"/>
</dbReference>
<protein>
    <submittedName>
        <fullName evidence="1">Uncharacterized protein</fullName>
    </submittedName>
</protein>
<name>A0A7X1E358_9BACT</name>
<sequence>MHSSGEPLSADLQKEVVGDWRDAIGRILEESIARQNQLLDSMEDEKLTWNSRDRRFLEFNLITQLRILRGMCKCIRELSRETPDFPLARGALGEALKAMSESERGRWVNWYRGDLKVGVKALLKHLEDLEFQRA</sequence>
<evidence type="ECO:0000313" key="2">
    <source>
        <dbReference type="Proteomes" id="UP000525652"/>
    </source>
</evidence>
<organism evidence="1 2">
    <name type="scientific">Puniceicoccus vermicola</name>
    <dbReference type="NCBI Taxonomy" id="388746"/>
    <lineage>
        <taxon>Bacteria</taxon>
        <taxon>Pseudomonadati</taxon>
        <taxon>Verrucomicrobiota</taxon>
        <taxon>Opitutia</taxon>
        <taxon>Puniceicoccales</taxon>
        <taxon>Puniceicoccaceae</taxon>
        <taxon>Puniceicoccus</taxon>
    </lineage>
</organism>
<reference evidence="1 2" key="1">
    <citation type="submission" date="2020-07" db="EMBL/GenBank/DDBJ databases">
        <authorList>
            <person name="Feng X."/>
        </authorList>
    </citation>
    <scope>NUCLEOTIDE SEQUENCE [LARGE SCALE GENOMIC DNA]</scope>
    <source>
        <strain evidence="1 2">JCM14086</strain>
    </source>
</reference>
<keyword evidence="2" id="KW-1185">Reference proteome</keyword>